<protein>
    <submittedName>
        <fullName evidence="1">Uncharacterized protein</fullName>
    </submittedName>
</protein>
<accession>A0A7X9XB81</accession>
<evidence type="ECO:0000313" key="1">
    <source>
        <dbReference type="EMBL" id="NME70450.1"/>
    </source>
</evidence>
<dbReference type="EMBL" id="JABANE010000064">
    <property type="protein sequence ID" value="NME70450.1"/>
    <property type="molecule type" value="Genomic_DNA"/>
</dbReference>
<reference evidence="1 2" key="1">
    <citation type="submission" date="2020-04" db="EMBL/GenBank/DDBJ databases">
        <title>Flammeovirga sp. SR4, a novel species isolated from seawater.</title>
        <authorList>
            <person name="Wang X."/>
        </authorList>
    </citation>
    <scope>NUCLEOTIDE SEQUENCE [LARGE SCALE GENOMIC DNA]</scope>
    <source>
        <strain evidence="1 2">ATCC 23126</strain>
    </source>
</reference>
<keyword evidence="2" id="KW-1185">Reference proteome</keyword>
<dbReference type="AlphaFoldDB" id="A0A7X9XB81"/>
<comment type="caution">
    <text evidence="1">The sequence shown here is derived from an EMBL/GenBank/DDBJ whole genome shotgun (WGS) entry which is preliminary data.</text>
</comment>
<dbReference type="RefSeq" id="WP_169658688.1">
    <property type="nucleotide sequence ID" value="NZ_JABANE010000064.1"/>
</dbReference>
<dbReference type="Proteomes" id="UP000576082">
    <property type="component" value="Unassembled WGS sequence"/>
</dbReference>
<proteinExistence type="predicted"/>
<sequence>MSCDHGENLYIRNFESDTLKVQLHYPFRMEHKGFIFSDQILPLDEIKNHTQYYQKLQYDYDSIDRKLKFNLLPKSTTFIPISTIGYFEYIKLQPNDTIWLTHNINSDIPVELLSKKGMQNLIFDIKMDILKQYLSED</sequence>
<gene>
    <name evidence="1" type="ORF">HHU12_20915</name>
</gene>
<name>A0A7X9XB81_9BACT</name>
<organism evidence="1 2">
    <name type="scientific">Flammeovirga aprica JL-4</name>
    <dbReference type="NCBI Taxonomy" id="694437"/>
    <lineage>
        <taxon>Bacteria</taxon>
        <taxon>Pseudomonadati</taxon>
        <taxon>Bacteroidota</taxon>
        <taxon>Cytophagia</taxon>
        <taxon>Cytophagales</taxon>
        <taxon>Flammeovirgaceae</taxon>
        <taxon>Flammeovirga</taxon>
    </lineage>
</organism>
<evidence type="ECO:0000313" key="2">
    <source>
        <dbReference type="Proteomes" id="UP000576082"/>
    </source>
</evidence>